<organism evidence="1 2">
    <name type="scientific">Polyangium mundeleinium</name>
    <dbReference type="NCBI Taxonomy" id="2995306"/>
    <lineage>
        <taxon>Bacteria</taxon>
        <taxon>Pseudomonadati</taxon>
        <taxon>Myxococcota</taxon>
        <taxon>Polyangia</taxon>
        <taxon>Polyangiales</taxon>
        <taxon>Polyangiaceae</taxon>
        <taxon>Polyangium</taxon>
    </lineage>
</organism>
<dbReference type="EMBL" id="JAQNDO010000001">
    <property type="protein sequence ID" value="MDC0741630.1"/>
    <property type="molecule type" value="Genomic_DNA"/>
</dbReference>
<evidence type="ECO:0008006" key="3">
    <source>
        <dbReference type="Google" id="ProtNLM"/>
    </source>
</evidence>
<keyword evidence="2" id="KW-1185">Reference proteome</keyword>
<gene>
    <name evidence="1" type="ORF">POL67_09755</name>
</gene>
<dbReference type="Proteomes" id="UP001221411">
    <property type="component" value="Unassembled WGS sequence"/>
</dbReference>
<accession>A0ABT5EIJ0</accession>
<name>A0ABT5EIJ0_9BACT</name>
<dbReference type="InterPro" id="IPR011989">
    <property type="entry name" value="ARM-like"/>
</dbReference>
<evidence type="ECO:0000313" key="1">
    <source>
        <dbReference type="EMBL" id="MDC0741630.1"/>
    </source>
</evidence>
<proteinExistence type="predicted"/>
<protein>
    <recommendedName>
        <fullName evidence="3">HEAT repeat domain-containing protein</fullName>
    </recommendedName>
</protein>
<reference evidence="1 2" key="1">
    <citation type="submission" date="2022-11" db="EMBL/GenBank/DDBJ databases">
        <title>Minimal conservation of predation-associated metabolite biosynthetic gene clusters underscores biosynthetic potential of Myxococcota including descriptions for ten novel species: Archangium lansinium sp. nov., Myxococcus landrumus sp. nov., Nannocystis bai.</title>
        <authorList>
            <person name="Ahearne A."/>
            <person name="Stevens C."/>
            <person name="Dowd S."/>
        </authorList>
    </citation>
    <scope>NUCLEOTIDE SEQUENCE [LARGE SCALE GENOMIC DNA]</scope>
    <source>
        <strain evidence="1 2">RJM3</strain>
    </source>
</reference>
<dbReference type="SUPFAM" id="SSF48371">
    <property type="entry name" value="ARM repeat"/>
    <property type="match status" value="1"/>
</dbReference>
<dbReference type="RefSeq" id="WP_271916955.1">
    <property type="nucleotide sequence ID" value="NZ_JAQNDO010000001.1"/>
</dbReference>
<dbReference type="Gene3D" id="1.25.10.10">
    <property type="entry name" value="Leucine-rich Repeat Variant"/>
    <property type="match status" value="1"/>
</dbReference>
<sequence>MRAAVFTLACFSGGDALDAMAHGLTALLPTAVDHARAAAEALLVAPHPDRNGVCRTLLVSPHPVVRAVGVLVLGRQDVLGVDEIRGFLLDPNSSVAAAAAEVVDALPAEDAARLVPLLGKCLGHPAPAVVWAAARTMLPAGHQEPYFELRDGGPHAARLQLFGAEIFVLAGDVSDRAALAACLARTPPSAATLSALARFGHAGTWPYLLRQLANEDLADAAEAALATLFGERVAPSLRQDAGAWRKAIEAMRLDSSVRYRGGEPWTAERVAEECASGALDRSEVERRLDELAVRAGIRAPTNGAAWGEELDRALAGLVHAARERDHAAMRGTWWQPRWAV</sequence>
<dbReference type="InterPro" id="IPR016024">
    <property type="entry name" value="ARM-type_fold"/>
</dbReference>
<comment type="caution">
    <text evidence="1">The sequence shown here is derived from an EMBL/GenBank/DDBJ whole genome shotgun (WGS) entry which is preliminary data.</text>
</comment>
<evidence type="ECO:0000313" key="2">
    <source>
        <dbReference type="Proteomes" id="UP001221411"/>
    </source>
</evidence>